<gene>
    <name evidence="9" type="ORF">C1645_765139</name>
</gene>
<dbReference type="InterPro" id="IPR008271">
    <property type="entry name" value="Ser/Thr_kinase_AS"/>
</dbReference>
<evidence type="ECO:0000256" key="6">
    <source>
        <dbReference type="PROSITE-ProRule" id="PRU10141"/>
    </source>
</evidence>
<dbReference type="CDD" id="cd05117">
    <property type="entry name" value="STKc_CAMK"/>
    <property type="match status" value="1"/>
</dbReference>
<dbReference type="Gene3D" id="3.30.200.20">
    <property type="entry name" value="Phosphorylase Kinase, domain 1"/>
    <property type="match status" value="1"/>
</dbReference>
<comment type="caution">
    <text evidence="9">The sequence shown here is derived from an EMBL/GenBank/DDBJ whole genome shotgun (WGS) entry which is preliminary data.</text>
</comment>
<organism evidence="9 10">
    <name type="scientific">Glomus cerebriforme</name>
    <dbReference type="NCBI Taxonomy" id="658196"/>
    <lineage>
        <taxon>Eukaryota</taxon>
        <taxon>Fungi</taxon>
        <taxon>Fungi incertae sedis</taxon>
        <taxon>Mucoromycota</taxon>
        <taxon>Glomeromycotina</taxon>
        <taxon>Glomeromycetes</taxon>
        <taxon>Glomerales</taxon>
        <taxon>Glomeraceae</taxon>
        <taxon>Glomus</taxon>
    </lineage>
</organism>
<dbReference type="EMBL" id="QKYT01000126">
    <property type="protein sequence ID" value="RIA92459.1"/>
    <property type="molecule type" value="Genomic_DNA"/>
</dbReference>
<evidence type="ECO:0000313" key="10">
    <source>
        <dbReference type="Proteomes" id="UP000265703"/>
    </source>
</evidence>
<dbReference type="FunFam" id="1.10.510.10:FF:000026">
    <property type="entry name" value="Calcium/calmodulin-dependent protein kinase type 1"/>
    <property type="match status" value="1"/>
</dbReference>
<accession>A0A397T557</accession>
<name>A0A397T557_9GLOM</name>
<dbReference type="PROSITE" id="PS50011">
    <property type="entry name" value="PROTEIN_KINASE_DOM"/>
    <property type="match status" value="1"/>
</dbReference>
<evidence type="ECO:0000256" key="3">
    <source>
        <dbReference type="ARBA" id="ARBA00022741"/>
    </source>
</evidence>
<protein>
    <submittedName>
        <fullName evidence="9">Calcium/calmodulin-dependent protein kinase I</fullName>
    </submittedName>
</protein>
<dbReference type="PROSITE" id="PS00108">
    <property type="entry name" value="PROTEIN_KINASE_ST"/>
    <property type="match status" value="1"/>
</dbReference>
<keyword evidence="4 9" id="KW-0418">Kinase</keyword>
<dbReference type="SMART" id="SM00220">
    <property type="entry name" value="S_TKc"/>
    <property type="match status" value="1"/>
</dbReference>
<dbReference type="GO" id="GO:0004674">
    <property type="term" value="F:protein serine/threonine kinase activity"/>
    <property type="evidence" value="ECO:0007669"/>
    <property type="project" value="UniProtKB-KW"/>
</dbReference>
<dbReference type="GO" id="GO:0005524">
    <property type="term" value="F:ATP binding"/>
    <property type="evidence" value="ECO:0007669"/>
    <property type="project" value="UniProtKB-UniRule"/>
</dbReference>
<dbReference type="InterPro" id="IPR000719">
    <property type="entry name" value="Prot_kinase_dom"/>
</dbReference>
<keyword evidence="5 6" id="KW-0067">ATP-binding</keyword>
<evidence type="ECO:0000259" key="8">
    <source>
        <dbReference type="PROSITE" id="PS50011"/>
    </source>
</evidence>
<evidence type="ECO:0000256" key="4">
    <source>
        <dbReference type="ARBA" id="ARBA00022777"/>
    </source>
</evidence>
<dbReference type="InterPro" id="IPR011009">
    <property type="entry name" value="Kinase-like_dom_sf"/>
</dbReference>
<keyword evidence="1 7" id="KW-0723">Serine/threonine-protein kinase</keyword>
<evidence type="ECO:0000256" key="7">
    <source>
        <dbReference type="RuleBase" id="RU000304"/>
    </source>
</evidence>
<dbReference type="STRING" id="658196.A0A397T557"/>
<evidence type="ECO:0000313" key="9">
    <source>
        <dbReference type="EMBL" id="RIA92459.1"/>
    </source>
</evidence>
<dbReference type="Gene3D" id="1.10.510.10">
    <property type="entry name" value="Transferase(Phosphotransferase) domain 1"/>
    <property type="match status" value="1"/>
</dbReference>
<proteinExistence type="inferred from homology"/>
<dbReference type="Proteomes" id="UP000265703">
    <property type="component" value="Unassembled WGS sequence"/>
</dbReference>
<feature type="domain" description="Protein kinase" evidence="8">
    <location>
        <begin position="54"/>
        <end position="311"/>
    </location>
</feature>
<dbReference type="InterPro" id="IPR017441">
    <property type="entry name" value="Protein_kinase_ATP_BS"/>
</dbReference>
<keyword evidence="2" id="KW-0808">Transferase</keyword>
<dbReference type="Pfam" id="PF00069">
    <property type="entry name" value="Pkinase"/>
    <property type="match status" value="1"/>
</dbReference>
<keyword evidence="3 6" id="KW-0547">Nucleotide-binding</keyword>
<comment type="similarity">
    <text evidence="7">Belongs to the protein kinase superfamily.</text>
</comment>
<reference evidence="9 10" key="1">
    <citation type="submission" date="2018-06" db="EMBL/GenBank/DDBJ databases">
        <title>Comparative genomics reveals the genomic features of Rhizophagus irregularis, R. cerebriforme, R. diaphanum and Gigaspora rosea, and their symbiotic lifestyle signature.</title>
        <authorList>
            <person name="Morin E."/>
            <person name="San Clemente H."/>
            <person name="Chen E.C.H."/>
            <person name="De La Providencia I."/>
            <person name="Hainaut M."/>
            <person name="Kuo A."/>
            <person name="Kohler A."/>
            <person name="Murat C."/>
            <person name="Tang N."/>
            <person name="Roy S."/>
            <person name="Loubradou J."/>
            <person name="Henrissat B."/>
            <person name="Grigoriev I.V."/>
            <person name="Corradi N."/>
            <person name="Roux C."/>
            <person name="Martin F.M."/>
        </authorList>
    </citation>
    <scope>NUCLEOTIDE SEQUENCE [LARGE SCALE GENOMIC DNA]</scope>
    <source>
        <strain evidence="9 10">DAOM 227022</strain>
    </source>
</reference>
<dbReference type="AlphaFoldDB" id="A0A397T557"/>
<sequence>MMKESIKELIKDAHHACKNHFKKQTRIVMHKFFTLFKKENGEITYPAKLENSYRISKKNIGVGSFAIVKECVDKTTGEAYALKILTKRAIKGKENLLDTELGVLKKVNHPNIVKLKDLYESRDGVFIITELASGGELFNQLLKKGTYTEKDAANLVKQILEGVAYLHDHEIVHRDLKPENLLFKDNFENSKLMITDFGLSKIMKNDDDVLMTACGTPGYVAPEILLQTGHGKPVDIWSIGVITYILLCGYTPFWGEDQPSLFENIKSGFYEYEEDYWSEISDLAKDLIDRMLTFDPARRITAHHALEHDWLKFATNVDILENVKKNFSARDTFKKAVHLIRDVNRMRKSLGTGNGETGNSEHENL</sequence>
<dbReference type="SUPFAM" id="SSF56112">
    <property type="entry name" value="Protein kinase-like (PK-like)"/>
    <property type="match status" value="1"/>
</dbReference>
<dbReference type="OrthoDB" id="40902at2759"/>
<evidence type="ECO:0000256" key="1">
    <source>
        <dbReference type="ARBA" id="ARBA00022527"/>
    </source>
</evidence>
<dbReference type="PANTHER" id="PTHR24347">
    <property type="entry name" value="SERINE/THREONINE-PROTEIN KINASE"/>
    <property type="match status" value="1"/>
</dbReference>
<dbReference type="PROSITE" id="PS00107">
    <property type="entry name" value="PROTEIN_KINASE_ATP"/>
    <property type="match status" value="1"/>
</dbReference>
<keyword evidence="10" id="KW-1185">Reference proteome</keyword>
<evidence type="ECO:0000256" key="5">
    <source>
        <dbReference type="ARBA" id="ARBA00022840"/>
    </source>
</evidence>
<feature type="binding site" evidence="6">
    <location>
        <position position="91"/>
    </location>
    <ligand>
        <name>ATP</name>
        <dbReference type="ChEBI" id="CHEBI:30616"/>
    </ligand>
</feature>
<evidence type="ECO:0000256" key="2">
    <source>
        <dbReference type="ARBA" id="ARBA00022679"/>
    </source>
</evidence>